<dbReference type="InterPro" id="IPR027417">
    <property type="entry name" value="P-loop_NTPase"/>
</dbReference>
<proteinExistence type="inferred from homology"/>
<evidence type="ECO:0000256" key="2">
    <source>
        <dbReference type="ARBA" id="ARBA00022741"/>
    </source>
</evidence>
<feature type="compositionally biased region" description="Basic and acidic residues" evidence="4">
    <location>
        <begin position="1017"/>
        <end position="1038"/>
    </location>
</feature>
<dbReference type="SUPFAM" id="SSF52540">
    <property type="entry name" value="P-loop containing nucleoside triphosphate hydrolases"/>
    <property type="match status" value="3"/>
</dbReference>
<dbReference type="InterPro" id="IPR050773">
    <property type="entry name" value="CbxX/CfxQ_RuBisCO_ESX"/>
</dbReference>
<comment type="similarity">
    <text evidence="1">Belongs to the CbxX/CfxQ family.</text>
</comment>
<dbReference type="GO" id="GO:0016887">
    <property type="term" value="F:ATP hydrolysis activity"/>
    <property type="evidence" value="ECO:0007669"/>
    <property type="project" value="InterPro"/>
</dbReference>
<dbReference type="InterPro" id="IPR003593">
    <property type="entry name" value="AAA+_ATPase"/>
</dbReference>
<dbReference type="STRING" id="695850.A0A067C6V6"/>
<sequence length="1132" mass="124368">MASPTSTAGFCSNTGDEPLDDYNSILATTRLAGIEFPSHWDGTTLVSASTPRAVQLELTKKLQFLPWTASGSFPFAGIRYLRTLQESMDLPELNLLYALELLHLPGVTTTLTELEAYLSSVHDKQVDAHPLLFLAMGRWTSDVAYVKLFVLKYPSARDTWLTADEMRALSPASPAPTWSPTDPSQLWRALVDAEHVRSPAMESLLGMIGIAKVKRAAIQLFQSARARKKMSLAMQKKNPLSLNFCFVGGAGTGKTTVARLFATLLYESGHRPKDVFVEVSAQLLLDQTIDVFRKRAASAKDGVLFIDEAFDLDPDRDVKGRAIVSELITLAEKYRNNLTIILAGYEDEMETKLFGFNSGLKSRFQLIPFDAMNEAELHAVWDLQLQARGWTAPPELATIVSKRLAMRAHSKDFGNARSVRKEVEAATMSAMARPTFDGAKLVLRVDDVIGDHPLHNPTLERVLGELEGKIGWTSIKKSVHDLVQHCEKNYKRQLSGQAPLPLMLNRLFLGNPGTGKTSCAALYGRILKELHLLSSGDVVLKTASDLIGHYSGETQTKTQACLEMARGKVLVIDEAYNLDNSRYGKQALDVLVEKIQNTGYDDMAVLLLGYEDKMLAMLRDQNPGLARRFPRDAAFVFDDYSPVELLQLLQYACTRNEIGCSADAMEAALVELERQKRLAHFGNAGAVNALVQQAMVKATRRDGPIVLLAADFVRDDVASPDMDADPLQLLDGLYRMDDIKSRLRSLRNAMQVADAEGSPRPELGHFVFRGSPGTGKTTVARAVATILYQLDLLAVDHVEETSGLGLTGEYLGQTKKRVAEKLDAANGGVLFIDEAYALGDKWYGQEAMTTLVAAMTDPAYSGLVIVIAGYPADMDRMLDRNVGLKSRFTQFFDFPDWATADCMAFLRATIARDNYIASEDVLECIEGHLDAVRRLPGWGNGRDVKQLWNAVLTARADRIVGRPADVEKTIEVDDVDTAFTAMIAARTPVSLSDARAEIAPVQTPGSMPPPPAMRPTETTRKQDAPEPAKTDDGDAFRQNDDIQRDAGVSDADWAELEAAKMVHAAYLAGRQQELDAEALRLELAKAAAVQERIRRLCPCPAGFAWFKVAGGWRCAGGGHYVTDAQLTAQFTC</sequence>
<dbReference type="PRINTS" id="PR00819">
    <property type="entry name" value="CBXCFQXSUPER"/>
</dbReference>
<dbReference type="Proteomes" id="UP000030745">
    <property type="component" value="Unassembled WGS sequence"/>
</dbReference>
<dbReference type="AlphaFoldDB" id="A0A067C6V6"/>
<keyword evidence="2" id="KW-0547">Nucleotide-binding</keyword>
<evidence type="ECO:0000256" key="4">
    <source>
        <dbReference type="SAM" id="MobiDB-lite"/>
    </source>
</evidence>
<feature type="region of interest" description="Disordered" evidence="4">
    <location>
        <begin position="999"/>
        <end position="1038"/>
    </location>
</feature>
<dbReference type="SMART" id="SM00382">
    <property type="entry name" value="AAA"/>
    <property type="match status" value="3"/>
</dbReference>
<evidence type="ECO:0000313" key="7">
    <source>
        <dbReference type="Proteomes" id="UP000030745"/>
    </source>
</evidence>
<reference evidence="6 7" key="1">
    <citation type="journal article" date="2013" name="PLoS Genet.">
        <title>Distinctive expansion of potential virulence genes in the genome of the oomycete fish pathogen Saprolegnia parasitica.</title>
        <authorList>
            <person name="Jiang R.H."/>
            <person name="de Bruijn I."/>
            <person name="Haas B.J."/>
            <person name="Belmonte R."/>
            <person name="Lobach L."/>
            <person name="Christie J."/>
            <person name="van den Ackerveken G."/>
            <person name="Bottin A."/>
            <person name="Bulone V."/>
            <person name="Diaz-Moreno S.M."/>
            <person name="Dumas B."/>
            <person name="Fan L."/>
            <person name="Gaulin E."/>
            <person name="Govers F."/>
            <person name="Grenville-Briggs L.J."/>
            <person name="Horner N.R."/>
            <person name="Levin J.Z."/>
            <person name="Mammella M."/>
            <person name="Meijer H.J."/>
            <person name="Morris P."/>
            <person name="Nusbaum C."/>
            <person name="Oome S."/>
            <person name="Phillips A.J."/>
            <person name="van Rooyen D."/>
            <person name="Rzeszutek E."/>
            <person name="Saraiva M."/>
            <person name="Secombes C.J."/>
            <person name="Seidl M.F."/>
            <person name="Snel B."/>
            <person name="Stassen J.H."/>
            <person name="Sykes S."/>
            <person name="Tripathy S."/>
            <person name="van den Berg H."/>
            <person name="Vega-Arreguin J.C."/>
            <person name="Wawra S."/>
            <person name="Young S.K."/>
            <person name="Zeng Q."/>
            <person name="Dieguez-Uribeondo J."/>
            <person name="Russ C."/>
            <person name="Tyler B.M."/>
            <person name="van West P."/>
        </authorList>
    </citation>
    <scope>NUCLEOTIDE SEQUENCE [LARGE SCALE GENOMIC DNA]</scope>
    <source>
        <strain evidence="6 7">CBS 223.65</strain>
    </source>
</reference>
<evidence type="ECO:0000256" key="3">
    <source>
        <dbReference type="ARBA" id="ARBA00022840"/>
    </source>
</evidence>
<dbReference type="GeneID" id="24130780"/>
<keyword evidence="3" id="KW-0067">ATP-binding</keyword>
<accession>A0A067C6V6</accession>
<dbReference type="RefSeq" id="XP_012203196.1">
    <property type="nucleotide sequence ID" value="XM_012347806.1"/>
</dbReference>
<dbReference type="VEuPathDB" id="FungiDB:SPRG_08565"/>
<dbReference type="GO" id="GO:0005524">
    <property type="term" value="F:ATP binding"/>
    <property type="evidence" value="ECO:0007669"/>
    <property type="project" value="UniProtKB-KW"/>
</dbReference>
<name>A0A067C6V6_SAPPC</name>
<feature type="domain" description="AAA+ ATPase" evidence="5">
    <location>
        <begin position="762"/>
        <end position="878"/>
    </location>
</feature>
<protein>
    <recommendedName>
        <fullName evidence="5">AAA+ ATPase domain-containing protein</fullName>
    </recommendedName>
</protein>
<evidence type="ECO:0000313" key="6">
    <source>
        <dbReference type="EMBL" id="KDO26203.1"/>
    </source>
</evidence>
<feature type="domain" description="AAA+ ATPase" evidence="5">
    <location>
        <begin position="502"/>
        <end position="733"/>
    </location>
</feature>
<keyword evidence="7" id="KW-1185">Reference proteome</keyword>
<dbReference type="PANTHER" id="PTHR43392:SF2">
    <property type="entry name" value="AAA-TYPE ATPASE FAMILY PROTEIN _ ANKYRIN REPEAT FAMILY PROTEIN"/>
    <property type="match status" value="1"/>
</dbReference>
<dbReference type="Gene3D" id="1.10.8.60">
    <property type="match status" value="3"/>
</dbReference>
<dbReference type="EMBL" id="KK583226">
    <property type="protein sequence ID" value="KDO26203.1"/>
    <property type="molecule type" value="Genomic_DNA"/>
</dbReference>
<dbReference type="InterPro" id="IPR000641">
    <property type="entry name" value="CbxX/CfxQ"/>
</dbReference>
<dbReference type="CDD" id="cd00009">
    <property type="entry name" value="AAA"/>
    <property type="match status" value="2"/>
</dbReference>
<dbReference type="KEGG" id="spar:SPRG_08565"/>
<dbReference type="FunFam" id="3.40.50.300:FF:000216">
    <property type="entry name" value="Type VII secretion ATPase EccA"/>
    <property type="match status" value="2"/>
</dbReference>
<gene>
    <name evidence="6" type="ORF">SPRG_08565</name>
</gene>
<feature type="domain" description="AAA+ ATPase" evidence="5">
    <location>
        <begin position="240"/>
        <end position="370"/>
    </location>
</feature>
<evidence type="ECO:0000259" key="5">
    <source>
        <dbReference type="SMART" id="SM00382"/>
    </source>
</evidence>
<dbReference type="PANTHER" id="PTHR43392">
    <property type="entry name" value="AAA-TYPE ATPASE FAMILY PROTEIN / ANKYRIN REPEAT FAMILY PROTEIN"/>
    <property type="match status" value="1"/>
</dbReference>
<dbReference type="InterPro" id="IPR003959">
    <property type="entry name" value="ATPase_AAA_core"/>
</dbReference>
<dbReference type="Pfam" id="PF00004">
    <property type="entry name" value="AAA"/>
    <property type="match status" value="3"/>
</dbReference>
<evidence type="ECO:0000256" key="1">
    <source>
        <dbReference type="ARBA" id="ARBA00010378"/>
    </source>
</evidence>
<dbReference type="Gene3D" id="3.40.50.300">
    <property type="entry name" value="P-loop containing nucleotide triphosphate hydrolases"/>
    <property type="match status" value="3"/>
</dbReference>
<dbReference type="OMA" id="YGDIPYE"/>
<dbReference type="OrthoDB" id="575at2759"/>
<organism evidence="6 7">
    <name type="scientific">Saprolegnia parasitica (strain CBS 223.65)</name>
    <dbReference type="NCBI Taxonomy" id="695850"/>
    <lineage>
        <taxon>Eukaryota</taxon>
        <taxon>Sar</taxon>
        <taxon>Stramenopiles</taxon>
        <taxon>Oomycota</taxon>
        <taxon>Saprolegniomycetes</taxon>
        <taxon>Saprolegniales</taxon>
        <taxon>Saprolegniaceae</taxon>
        <taxon>Saprolegnia</taxon>
    </lineage>
</organism>